<feature type="non-terminal residue" evidence="1">
    <location>
        <position position="1"/>
    </location>
</feature>
<gene>
    <name evidence="1" type="ORF">S01H1_60437</name>
</gene>
<sequence length="212" mass="24271">FLDESNKQKSDFQNLDENKGLCITTNCAKIIVDKSDHLVTVVVNSAVIQGTLENANEEFDYINSEEFKQNFTSLDAYEIYLKNKIDASEFTITSLSDENKNTLNLLESKFTYQDFKTLEESIESAGMPVGFISETGSIFETDSLFYNGLSYAIQHSMPSRELFRLVIKVSIYTGQQGKNPDLFVQIYENQEIEESTESKVIRYKLILDRIEK</sequence>
<reference evidence="1" key="1">
    <citation type="journal article" date="2014" name="Front. Microbiol.">
        <title>High frequency of phylogenetically diverse reductive dehalogenase-homologous genes in deep subseafloor sedimentary metagenomes.</title>
        <authorList>
            <person name="Kawai M."/>
            <person name="Futagami T."/>
            <person name="Toyoda A."/>
            <person name="Takaki Y."/>
            <person name="Nishi S."/>
            <person name="Hori S."/>
            <person name="Arai W."/>
            <person name="Tsubouchi T."/>
            <person name="Morono Y."/>
            <person name="Uchiyama I."/>
            <person name="Ito T."/>
            <person name="Fujiyama A."/>
            <person name="Inagaki F."/>
            <person name="Takami H."/>
        </authorList>
    </citation>
    <scope>NUCLEOTIDE SEQUENCE</scope>
    <source>
        <strain evidence="1">Expedition CK06-06</strain>
    </source>
</reference>
<dbReference type="EMBL" id="BARS01039581">
    <property type="protein sequence ID" value="GAG20583.1"/>
    <property type="molecule type" value="Genomic_DNA"/>
</dbReference>
<comment type="caution">
    <text evidence="1">The sequence shown here is derived from an EMBL/GenBank/DDBJ whole genome shotgun (WGS) entry which is preliminary data.</text>
</comment>
<name>X0W7K5_9ZZZZ</name>
<protein>
    <submittedName>
        <fullName evidence="1">Uncharacterized protein</fullName>
    </submittedName>
</protein>
<dbReference type="AlphaFoldDB" id="X0W7K5"/>
<accession>X0W7K5</accession>
<organism evidence="1">
    <name type="scientific">marine sediment metagenome</name>
    <dbReference type="NCBI Taxonomy" id="412755"/>
    <lineage>
        <taxon>unclassified sequences</taxon>
        <taxon>metagenomes</taxon>
        <taxon>ecological metagenomes</taxon>
    </lineage>
</organism>
<evidence type="ECO:0000313" key="1">
    <source>
        <dbReference type="EMBL" id="GAG20583.1"/>
    </source>
</evidence>
<proteinExistence type="predicted"/>